<accession>A0A6J5P6W2</accession>
<feature type="region of interest" description="Disordered" evidence="1">
    <location>
        <begin position="1"/>
        <end position="71"/>
    </location>
</feature>
<name>A0A6J5P6W2_9CAUD</name>
<evidence type="ECO:0000313" key="2">
    <source>
        <dbReference type="EMBL" id="CAB4164938.1"/>
    </source>
</evidence>
<dbReference type="EMBL" id="LR796777">
    <property type="protein sequence ID" value="CAB4164938.1"/>
    <property type="molecule type" value="Genomic_DNA"/>
</dbReference>
<gene>
    <name evidence="2" type="ORF">UFOVP824_6</name>
</gene>
<feature type="compositionally biased region" description="Polar residues" evidence="1">
    <location>
        <begin position="29"/>
        <end position="39"/>
    </location>
</feature>
<proteinExistence type="predicted"/>
<evidence type="ECO:0000256" key="1">
    <source>
        <dbReference type="SAM" id="MobiDB-lite"/>
    </source>
</evidence>
<keyword evidence="2" id="KW-0645">Protease</keyword>
<dbReference type="GO" id="GO:0006508">
    <property type="term" value="P:proteolysis"/>
    <property type="evidence" value="ECO:0007669"/>
    <property type="project" value="UniProtKB-KW"/>
</dbReference>
<feature type="compositionally biased region" description="Low complexity" evidence="1">
    <location>
        <begin position="1"/>
        <end position="28"/>
    </location>
</feature>
<sequence>MNEPTTTAAPTTNNAPAAGSAPGSVPGNTSAPSLQNQQAADAVEAGKTNATTPDAANASPEKYEFKAPEGRNFDNEVMSSFSEIAKELNLSQDGAQKMLDKVGGKLAERQSQHLASVVQGWAESSQADKEFGGDNLNANLSVAKKALDTFGTPQLRTLLNESGLGNHPELIRFFFRAGKAISEDQYVVTGGTSGNNKPAARDFASAAAALYSNQNS</sequence>
<organism evidence="2">
    <name type="scientific">uncultured Caudovirales phage</name>
    <dbReference type="NCBI Taxonomy" id="2100421"/>
    <lineage>
        <taxon>Viruses</taxon>
        <taxon>Duplodnaviria</taxon>
        <taxon>Heunggongvirae</taxon>
        <taxon>Uroviricota</taxon>
        <taxon>Caudoviricetes</taxon>
        <taxon>Peduoviridae</taxon>
        <taxon>Maltschvirus</taxon>
        <taxon>Maltschvirus maltsch</taxon>
    </lineage>
</organism>
<keyword evidence="2" id="KW-0378">Hydrolase</keyword>
<reference evidence="2" key="1">
    <citation type="submission" date="2020-04" db="EMBL/GenBank/DDBJ databases">
        <authorList>
            <person name="Chiriac C."/>
            <person name="Salcher M."/>
            <person name="Ghai R."/>
            <person name="Kavagutti S V."/>
        </authorList>
    </citation>
    <scope>NUCLEOTIDE SEQUENCE</scope>
</reference>
<dbReference type="GO" id="GO:0008233">
    <property type="term" value="F:peptidase activity"/>
    <property type="evidence" value="ECO:0007669"/>
    <property type="project" value="UniProtKB-KW"/>
</dbReference>
<protein>
    <submittedName>
        <fullName evidence="2">Putative protease</fullName>
    </submittedName>
</protein>
<feature type="compositionally biased region" description="Basic and acidic residues" evidence="1">
    <location>
        <begin position="61"/>
        <end position="71"/>
    </location>
</feature>